<evidence type="ECO:0000256" key="5">
    <source>
        <dbReference type="ARBA" id="ARBA00023306"/>
    </source>
</evidence>
<proteinExistence type="inferred from homology"/>
<evidence type="ECO:0000313" key="7">
    <source>
        <dbReference type="EnsemblMetazoa" id="XP_050499698.1"/>
    </source>
</evidence>
<keyword evidence="4" id="KW-0498">Mitosis</keyword>
<evidence type="ECO:0000256" key="1">
    <source>
        <dbReference type="ARBA" id="ARBA00010963"/>
    </source>
</evidence>
<dbReference type="PANTHER" id="PTHR14728">
    <property type="entry name" value="PROTEIN AURORA BOREALIS"/>
    <property type="match status" value="1"/>
</dbReference>
<dbReference type="InterPro" id="IPR023252">
    <property type="entry name" value="Aurora_borealis_protein"/>
</dbReference>
<evidence type="ECO:0000313" key="8">
    <source>
        <dbReference type="Proteomes" id="UP001652700"/>
    </source>
</evidence>
<feature type="region of interest" description="Disordered" evidence="6">
    <location>
        <begin position="334"/>
        <end position="365"/>
    </location>
</feature>
<accession>A0ABM5JP36</accession>
<evidence type="ECO:0000256" key="6">
    <source>
        <dbReference type="SAM" id="MobiDB-lite"/>
    </source>
</evidence>
<evidence type="ECO:0000256" key="2">
    <source>
        <dbReference type="ARBA" id="ARBA00020055"/>
    </source>
</evidence>
<dbReference type="Proteomes" id="UP001652700">
    <property type="component" value="Unplaced"/>
</dbReference>
<evidence type="ECO:0000256" key="3">
    <source>
        <dbReference type="ARBA" id="ARBA00022618"/>
    </source>
</evidence>
<dbReference type="PRINTS" id="PR02038">
    <property type="entry name" value="AURORABORA"/>
</dbReference>
<evidence type="ECO:0000256" key="4">
    <source>
        <dbReference type="ARBA" id="ARBA00022776"/>
    </source>
</evidence>
<reference evidence="7" key="1">
    <citation type="submission" date="2025-05" db="UniProtKB">
        <authorList>
            <consortium name="EnsemblMetazoa"/>
        </authorList>
    </citation>
    <scope>IDENTIFICATION</scope>
</reference>
<keyword evidence="3" id="KW-0132">Cell division</keyword>
<organism evidence="7 8">
    <name type="scientific">Diabrotica virgifera virgifera</name>
    <name type="common">western corn rootworm</name>
    <dbReference type="NCBI Taxonomy" id="50390"/>
    <lineage>
        <taxon>Eukaryota</taxon>
        <taxon>Metazoa</taxon>
        <taxon>Ecdysozoa</taxon>
        <taxon>Arthropoda</taxon>
        <taxon>Hexapoda</taxon>
        <taxon>Insecta</taxon>
        <taxon>Pterygota</taxon>
        <taxon>Neoptera</taxon>
        <taxon>Endopterygota</taxon>
        <taxon>Coleoptera</taxon>
        <taxon>Polyphaga</taxon>
        <taxon>Cucujiformia</taxon>
        <taxon>Chrysomeloidea</taxon>
        <taxon>Chrysomelidae</taxon>
        <taxon>Galerucinae</taxon>
        <taxon>Diabroticina</taxon>
        <taxon>Diabroticites</taxon>
        <taxon>Diabrotica</taxon>
    </lineage>
</organism>
<dbReference type="EnsemblMetazoa" id="XM_050643741.1">
    <property type="protein sequence ID" value="XP_050499698.1"/>
    <property type="gene ID" value="LOC126880077"/>
</dbReference>
<comment type="similarity">
    <text evidence="1">Belongs to the BORA family.</text>
</comment>
<keyword evidence="5" id="KW-0131">Cell cycle</keyword>
<dbReference type="GeneID" id="126880077"/>
<protein>
    <recommendedName>
        <fullName evidence="2">Protein aurora borealis</fullName>
    </recommendedName>
</protein>
<sequence>MEFKYINDRNKTPNSKSRVFSSTNNSNDTSFKFLPSYSTPPSRYTKIVNPFEKRLIDRLHLPTFSPSVFATVSTPKTEEKFVWTIDDISSLKPADIDEATISQHVFEEDPHIESMAQQKIDEFFNDKVIVPSPMVEVVRVPLVTDSAENLFKLTEPKEYCDGATQTALSLPPVLPPHIEEMLKPYLLPSEAQQKTDENDVLYKNLFNFDTNTGSCTDREDCHSMLSGKGFSPVNPPVLMDRKHSLPFEMPYLADCSLSPIDTKSSASPRVLRSACRLDFSSKMSLDASMLVPDVNNMTNNSVLFESSQNAYHHPEQLPESPVNWEMEHRHISFVSPSSSPDSDKMDMSNSNTPNTGLFTSQRKRLSDSFKEEDECDFDKEMEMVPTKENSTRLGRKLFKNDLTDNGYHTESINLYDESRISSHMFASTPTKTQKM</sequence>
<name>A0ABM5JP36_DIAVI</name>
<keyword evidence="8" id="KW-1185">Reference proteome</keyword>
<feature type="region of interest" description="Disordered" evidence="6">
    <location>
        <begin position="1"/>
        <end position="25"/>
    </location>
</feature>
<dbReference type="PANTHER" id="PTHR14728:SF2">
    <property type="entry name" value="PROTEIN AURORA BOREALIS"/>
    <property type="match status" value="1"/>
</dbReference>
<dbReference type="RefSeq" id="XP_050499698.1">
    <property type="nucleotide sequence ID" value="XM_050643741.1"/>
</dbReference>
<feature type="compositionally biased region" description="Basic and acidic residues" evidence="6">
    <location>
        <begin position="1"/>
        <end position="11"/>
    </location>
</feature>
<dbReference type="Pfam" id="PF15280">
    <property type="entry name" value="BORA_N"/>
    <property type="match status" value="1"/>
</dbReference>